<keyword evidence="1" id="KW-0472">Membrane</keyword>
<dbReference type="SUPFAM" id="SSF53850">
    <property type="entry name" value="Periplasmic binding protein-like II"/>
    <property type="match status" value="1"/>
</dbReference>
<gene>
    <name evidence="2" type="ORF">BV898_17363</name>
</gene>
<evidence type="ECO:0000313" key="3">
    <source>
        <dbReference type="Proteomes" id="UP000192578"/>
    </source>
</evidence>
<feature type="transmembrane region" description="Helical" evidence="1">
    <location>
        <begin position="133"/>
        <end position="154"/>
    </location>
</feature>
<accession>A0A9X6NHZ8</accession>
<evidence type="ECO:0000313" key="2">
    <source>
        <dbReference type="EMBL" id="OWA52921.1"/>
    </source>
</evidence>
<comment type="caution">
    <text evidence="2">The sequence shown here is derived from an EMBL/GenBank/DDBJ whole genome shotgun (WGS) entry which is preliminary data.</text>
</comment>
<organism evidence="2 3">
    <name type="scientific">Hypsibius exemplaris</name>
    <name type="common">Freshwater tardigrade</name>
    <dbReference type="NCBI Taxonomy" id="2072580"/>
    <lineage>
        <taxon>Eukaryota</taxon>
        <taxon>Metazoa</taxon>
        <taxon>Ecdysozoa</taxon>
        <taxon>Tardigrada</taxon>
        <taxon>Eutardigrada</taxon>
        <taxon>Parachela</taxon>
        <taxon>Hypsibioidea</taxon>
        <taxon>Hypsibiidae</taxon>
        <taxon>Hypsibius</taxon>
    </lineage>
</organism>
<keyword evidence="3" id="KW-1185">Reference proteome</keyword>
<sequence>MLPTNRETLQISFDAEIMAGSKATEAFHTTVVNLICRRLRCECNITFTSYSWDASSSNGFHDFFQDLFGGENPFDIGVSALAMMPERIPTVDFIFPPESNKYGIALYENALVPIDQGAFFHALFARVSAVETFAVIAFIFLLIVVLIMCSKLLLTSKSASPHSSRLFSVANGMFELYAVAFGQDEINTNGSMSKSLYAFYSIWFCMVTIIGAIICSKLPSFLTVATQQLPFTDVRSFKDSGYTLFASSTKWEMLTKSADPDRQAIAKATEVLPYSEMYGCANRERAVGERAAFFTDMTLCDRPNENCQTSVVAVPNIDKAYLATFVTGKGSQHRNTFSREYLVLFEHGLLSHLYVAASFEAPHLMGLTIQQVDRVPFSHDLPGGEVVAPKSGAKWEHHCALNKTFPNP</sequence>
<dbReference type="EMBL" id="MTYJ01000293">
    <property type="protein sequence ID" value="OWA52921.1"/>
    <property type="molecule type" value="Genomic_DNA"/>
</dbReference>
<reference evidence="3" key="1">
    <citation type="submission" date="2017-01" db="EMBL/GenBank/DDBJ databases">
        <title>Comparative genomics of anhydrobiosis in the tardigrade Hypsibius dujardini.</title>
        <authorList>
            <person name="Yoshida Y."/>
            <person name="Koutsovoulos G."/>
            <person name="Laetsch D."/>
            <person name="Stevens L."/>
            <person name="Kumar S."/>
            <person name="Horikawa D."/>
            <person name="Ishino K."/>
            <person name="Komine S."/>
            <person name="Tomita M."/>
            <person name="Blaxter M."/>
            <person name="Arakawa K."/>
        </authorList>
    </citation>
    <scope>NUCLEOTIDE SEQUENCE [LARGE SCALE GENOMIC DNA]</scope>
    <source>
        <strain evidence="3">Z151</strain>
    </source>
</reference>
<proteinExistence type="predicted"/>
<keyword evidence="1" id="KW-0812">Transmembrane</keyword>
<dbReference type="AlphaFoldDB" id="A0A9X6NHZ8"/>
<name>A0A9X6NHZ8_HYPEX</name>
<dbReference type="Proteomes" id="UP000192578">
    <property type="component" value="Unassembled WGS sequence"/>
</dbReference>
<keyword evidence="1" id="KW-1133">Transmembrane helix</keyword>
<feature type="transmembrane region" description="Helical" evidence="1">
    <location>
        <begin position="195"/>
        <end position="215"/>
    </location>
</feature>
<protein>
    <submittedName>
        <fullName evidence="2">Uncharacterized protein</fullName>
    </submittedName>
</protein>
<evidence type="ECO:0000256" key="1">
    <source>
        <dbReference type="SAM" id="Phobius"/>
    </source>
</evidence>